<gene>
    <name evidence="13" type="ORF">DIURU_001941</name>
</gene>
<dbReference type="PROSITE" id="PS00633">
    <property type="entry name" value="BROMODOMAIN_1"/>
    <property type="match status" value="1"/>
</dbReference>
<organism evidence="13 14">
    <name type="scientific">Diutina rugosa</name>
    <name type="common">Yeast</name>
    <name type="synonym">Candida rugosa</name>
    <dbReference type="NCBI Taxonomy" id="5481"/>
    <lineage>
        <taxon>Eukaryota</taxon>
        <taxon>Fungi</taxon>
        <taxon>Dikarya</taxon>
        <taxon>Ascomycota</taxon>
        <taxon>Saccharomycotina</taxon>
        <taxon>Pichiomycetes</taxon>
        <taxon>Debaryomycetaceae</taxon>
        <taxon>Diutina</taxon>
    </lineage>
</organism>
<dbReference type="PROSITE" id="PS51038">
    <property type="entry name" value="BAH"/>
    <property type="match status" value="1"/>
</dbReference>
<dbReference type="GO" id="GO:0003682">
    <property type="term" value="F:chromatin binding"/>
    <property type="evidence" value="ECO:0007669"/>
    <property type="project" value="InterPro"/>
</dbReference>
<keyword evidence="3" id="KW-0677">Repeat</keyword>
<evidence type="ECO:0000313" key="14">
    <source>
        <dbReference type="Proteomes" id="UP000449547"/>
    </source>
</evidence>
<evidence type="ECO:0000256" key="10">
    <source>
        <dbReference type="PROSITE-ProRule" id="PRU00035"/>
    </source>
</evidence>
<feature type="domain" description="Bromo" evidence="11">
    <location>
        <begin position="27"/>
        <end position="96"/>
    </location>
</feature>
<comment type="similarity">
    <text evidence="9">Belongs to the RSC1 family.</text>
</comment>
<dbReference type="OrthoDB" id="1742084at2759"/>
<evidence type="ECO:0000256" key="7">
    <source>
        <dbReference type="ARBA" id="ARBA00023163"/>
    </source>
</evidence>
<dbReference type="Pfam" id="PF00439">
    <property type="entry name" value="Bromodomain"/>
    <property type="match status" value="2"/>
</dbReference>
<dbReference type="InterPro" id="IPR048047">
    <property type="entry name" value="RSC1/2_bromodom"/>
</dbReference>
<dbReference type="RefSeq" id="XP_034013266.1">
    <property type="nucleotide sequence ID" value="XM_034154538.1"/>
</dbReference>
<evidence type="ECO:0000313" key="13">
    <source>
        <dbReference type="EMBL" id="KAA8904360.1"/>
    </source>
</evidence>
<evidence type="ECO:0000259" key="12">
    <source>
        <dbReference type="PROSITE" id="PS51038"/>
    </source>
</evidence>
<dbReference type="SMART" id="SM00439">
    <property type="entry name" value="BAH"/>
    <property type="match status" value="1"/>
</dbReference>
<dbReference type="GO" id="GO:0006338">
    <property type="term" value="P:chromatin remodeling"/>
    <property type="evidence" value="ECO:0007669"/>
    <property type="project" value="InterPro"/>
</dbReference>
<dbReference type="PANTHER" id="PTHR16062">
    <property type="entry name" value="SWI/SNF-RELATED"/>
    <property type="match status" value="1"/>
</dbReference>
<reference evidence="13 14" key="1">
    <citation type="submission" date="2019-07" db="EMBL/GenBank/DDBJ databases">
        <title>Genome assembly of two rare yeast pathogens: Diutina rugosa and Trichomonascus ciferrii.</title>
        <authorList>
            <person name="Mixao V."/>
            <person name="Saus E."/>
            <person name="Hansen A."/>
            <person name="Lass-Flor C."/>
            <person name="Gabaldon T."/>
        </authorList>
    </citation>
    <scope>NUCLEOTIDE SEQUENCE [LARGE SCALE GENOMIC DNA]</scope>
    <source>
        <strain evidence="13 14">CBS 613</strain>
    </source>
</reference>
<evidence type="ECO:0000256" key="5">
    <source>
        <dbReference type="ARBA" id="ARBA00023015"/>
    </source>
</evidence>
<evidence type="ECO:0008006" key="15">
    <source>
        <dbReference type="Google" id="ProtNLM"/>
    </source>
</evidence>
<dbReference type="SMART" id="SM00297">
    <property type="entry name" value="BROMO"/>
    <property type="match status" value="2"/>
</dbReference>
<keyword evidence="8" id="KW-0539">Nucleus</keyword>
<feature type="domain" description="Bromo" evidence="11">
    <location>
        <begin position="231"/>
        <end position="301"/>
    </location>
</feature>
<dbReference type="CDD" id="cd04717">
    <property type="entry name" value="BAH_polybromo"/>
    <property type="match status" value="1"/>
</dbReference>
<dbReference type="GO" id="GO:0006368">
    <property type="term" value="P:transcription elongation by RNA polymerase II"/>
    <property type="evidence" value="ECO:0007669"/>
    <property type="project" value="TreeGrafter"/>
</dbReference>
<keyword evidence="7" id="KW-0804">Transcription</keyword>
<dbReference type="InterPro" id="IPR036427">
    <property type="entry name" value="Bromodomain-like_sf"/>
</dbReference>
<keyword evidence="6 10" id="KW-0103">Bromodomain</keyword>
<accession>A0A642URW6</accession>
<dbReference type="PROSITE" id="PS50014">
    <property type="entry name" value="BROMODOMAIN_2"/>
    <property type="match status" value="2"/>
</dbReference>
<evidence type="ECO:0000256" key="6">
    <source>
        <dbReference type="ARBA" id="ARBA00023117"/>
    </source>
</evidence>
<evidence type="ECO:0000256" key="3">
    <source>
        <dbReference type="ARBA" id="ARBA00022737"/>
    </source>
</evidence>
<dbReference type="VEuPathDB" id="FungiDB:DIURU_001941"/>
<dbReference type="InterPro" id="IPR018359">
    <property type="entry name" value="Bromodomain_CS"/>
</dbReference>
<evidence type="ECO:0000256" key="2">
    <source>
        <dbReference type="ARBA" id="ARBA00022553"/>
    </source>
</evidence>
<comment type="subcellular location">
    <subcellularLocation>
        <location evidence="1">Nucleus</location>
    </subcellularLocation>
</comment>
<dbReference type="InterPro" id="IPR037382">
    <property type="entry name" value="Rsc/polybromo"/>
</dbReference>
<keyword evidence="14" id="KW-1185">Reference proteome</keyword>
<dbReference type="Pfam" id="PF01426">
    <property type="entry name" value="BAH"/>
    <property type="match status" value="1"/>
</dbReference>
<evidence type="ECO:0000259" key="11">
    <source>
        <dbReference type="PROSITE" id="PS50014"/>
    </source>
</evidence>
<keyword evidence="2" id="KW-0597">Phosphoprotein</keyword>
<evidence type="ECO:0000256" key="8">
    <source>
        <dbReference type="ARBA" id="ARBA00023242"/>
    </source>
</evidence>
<dbReference type="PANTHER" id="PTHR16062:SF21">
    <property type="entry name" value="CHROMATIN STRUCTURE-REMODELING COMPLEX SUBUNIT RSC1-RELATED"/>
    <property type="match status" value="1"/>
</dbReference>
<dbReference type="InterPro" id="IPR043151">
    <property type="entry name" value="BAH_sf"/>
</dbReference>
<evidence type="ECO:0000256" key="9">
    <source>
        <dbReference type="ARBA" id="ARBA00061403"/>
    </source>
</evidence>
<comment type="caution">
    <text evidence="13">The sequence shown here is derived from an EMBL/GenBank/DDBJ whole genome shotgun (WGS) entry which is preliminary data.</text>
</comment>
<dbReference type="Gene3D" id="2.30.30.490">
    <property type="match status" value="1"/>
</dbReference>
<name>A0A642URW6_DIURU</name>
<dbReference type="PRINTS" id="PR00503">
    <property type="entry name" value="BROMODOMAIN"/>
</dbReference>
<proteinExistence type="inferred from homology"/>
<dbReference type="OMA" id="PPYWYLG"/>
<dbReference type="Proteomes" id="UP000449547">
    <property type="component" value="Unassembled WGS sequence"/>
</dbReference>
<keyword evidence="4" id="KW-0156">Chromatin regulator</keyword>
<keyword evidence="5" id="KW-0805">Transcription regulation</keyword>
<evidence type="ECO:0000256" key="1">
    <source>
        <dbReference type="ARBA" id="ARBA00004123"/>
    </source>
</evidence>
<sequence length="773" mass="87793">MSARDKKKLSVRLAACMETVQELTDNDGYSLNDTFHRLPSRSLVDYFRIVKRPISFHQISRNISGNKYATGQEFVNDLIQVCWNARLYNHRDSRIFHQALVLKHHILTEVIPKLQNEKSVPDHSSITYTSFGDLPDGPDEPMVDEVLLTQPVKNDEFAPEPSPLRSATSTPVPTVNMSMVGQRHSTPNHHKQKAVESGIRRGRPPIIDKPFEIRIKLILKAFKKLRDPNNESRSLVQHFEKLPDAKYNPQYYQVIQNPISLNEIKIKVRSRKYSNVDQFINDLNLMFANTKQFYEHDPYSEEYMDFENFNREAGMIIQQEISKSEQELISASTSGNDGVIRIPYDKMEINGYTYKIGDWVLIQNPNDPEKPTVGQIFRLWSTDDGNKYTNVCWYYRPEQTCHKEDRLFFMNEVCKTGQYRDHLVSEIVGPCYVVFLTRYQKGDLPDGVIPDGAPWFICEFRYNESSHVFNRIRTWKACLPDEVRDSYEQPLIPLHEPRKLIKYESPIRALLPRDSYVGMPIPEPTQGPLQNTPPLAGSVFLDEAVPTDDLGQYISSPNVTEMPERNDPASGRRAYLFTPISQLKGGGGASSAHYVNNNYNGMQASSAATAAAASIGIAPPASVAPLTISDQNLNSEAFAQSGFKPLQIQMQDQSKRVMDQQMMFPQQQQQLFRRAGDFATLQPPQTKTSIYSTNFHGGVVSYAIPDVDGSLSAASEQVTKRIRLTEQGDEETDIVFFRAPPSAVPTNRIVTNNGIEFGHSAKYLAWKLKRAHV</sequence>
<dbReference type="GO" id="GO:0016586">
    <property type="term" value="C:RSC-type complex"/>
    <property type="evidence" value="ECO:0007669"/>
    <property type="project" value="InterPro"/>
</dbReference>
<dbReference type="EMBL" id="SWFT01000059">
    <property type="protein sequence ID" value="KAA8904360.1"/>
    <property type="molecule type" value="Genomic_DNA"/>
</dbReference>
<dbReference type="AlphaFoldDB" id="A0A642URW6"/>
<dbReference type="GeneID" id="54780592"/>
<dbReference type="InterPro" id="IPR001487">
    <property type="entry name" value="Bromodomain"/>
</dbReference>
<dbReference type="SUPFAM" id="SSF47370">
    <property type="entry name" value="Bromodomain"/>
    <property type="match status" value="2"/>
</dbReference>
<feature type="domain" description="BAH" evidence="12">
    <location>
        <begin position="352"/>
        <end position="473"/>
    </location>
</feature>
<protein>
    <recommendedName>
        <fullName evidence="15">BAH domain-containing protein</fullName>
    </recommendedName>
</protein>
<evidence type="ECO:0000256" key="4">
    <source>
        <dbReference type="ARBA" id="ARBA00022853"/>
    </source>
</evidence>
<dbReference type="InterPro" id="IPR001025">
    <property type="entry name" value="BAH_dom"/>
</dbReference>
<dbReference type="Gene3D" id="1.20.920.10">
    <property type="entry name" value="Bromodomain-like"/>
    <property type="match status" value="2"/>
</dbReference>
<dbReference type="CDD" id="cd05522">
    <property type="entry name" value="Bromo_Rsc1_2_II"/>
    <property type="match status" value="1"/>
</dbReference>
<dbReference type="FunFam" id="2.30.30.490:FF:000016">
    <property type="entry name" value="RSC complex member"/>
    <property type="match status" value="1"/>
</dbReference>